<evidence type="ECO:0000313" key="4">
    <source>
        <dbReference type="EMBL" id="KLN35574.1"/>
    </source>
</evidence>
<dbReference type="Gene3D" id="3.90.190.10">
    <property type="entry name" value="Protein tyrosine phosphatase superfamily"/>
    <property type="match status" value="1"/>
</dbReference>
<organism evidence="4 5">
    <name type="scientific">Cellulosimicrobium funkei</name>
    <dbReference type="NCBI Taxonomy" id="264251"/>
    <lineage>
        <taxon>Bacteria</taxon>
        <taxon>Bacillati</taxon>
        <taxon>Actinomycetota</taxon>
        <taxon>Actinomycetes</taxon>
        <taxon>Micrococcales</taxon>
        <taxon>Promicromonosporaceae</taxon>
        <taxon>Cellulosimicrobium</taxon>
    </lineage>
</organism>
<dbReference type="AlphaFoldDB" id="A0A0H2KUU6"/>
<dbReference type="STRING" id="264251.FB00_04625"/>
<keyword evidence="5" id="KW-1185">Reference proteome</keyword>
<evidence type="ECO:0000313" key="5">
    <source>
        <dbReference type="Proteomes" id="UP000035265"/>
    </source>
</evidence>
<feature type="region of interest" description="Disordered" evidence="2">
    <location>
        <begin position="1"/>
        <end position="39"/>
    </location>
</feature>
<dbReference type="InterPro" id="IPR057023">
    <property type="entry name" value="PTP-SAK"/>
</dbReference>
<dbReference type="EMBL" id="JNBQ01000003">
    <property type="protein sequence ID" value="KLN35574.1"/>
    <property type="molecule type" value="Genomic_DNA"/>
</dbReference>
<sequence>MGSWERGDGVVELPDGRRVRGRGLRSGTPGPGDEPELGVYLTGRRPPSQPWESRWVRWPDFALPRSTPDAVAVLREAYERAADERVEVACGGGTGRTGTALALLAVWGGVRPDDAVAWVRAHYRPRAVETPWQRRWVRRTRDRTVS</sequence>
<feature type="domain" description="Tyrosine specific protein phosphatases" evidence="3">
    <location>
        <begin position="68"/>
        <end position="120"/>
    </location>
</feature>
<keyword evidence="1" id="KW-0378">Hydrolase</keyword>
<dbReference type="InterPro" id="IPR000387">
    <property type="entry name" value="Tyr_Pase_dom"/>
</dbReference>
<reference evidence="4 5" key="1">
    <citation type="submission" date="2014-05" db="EMBL/GenBank/DDBJ databases">
        <title>Cellulosimicrobium funkei U11 genome.</title>
        <authorList>
            <person name="Hu C."/>
            <person name="Gong Y."/>
            <person name="Wan W."/>
            <person name="Jiang M."/>
        </authorList>
    </citation>
    <scope>NUCLEOTIDE SEQUENCE [LARGE SCALE GENOMIC DNA]</scope>
    <source>
        <strain evidence="4 5">U11</strain>
    </source>
</reference>
<accession>A0A0H2KUU6</accession>
<gene>
    <name evidence="4" type="ORF">FB00_04625</name>
</gene>
<evidence type="ECO:0000259" key="3">
    <source>
        <dbReference type="PROSITE" id="PS50056"/>
    </source>
</evidence>
<dbReference type="PROSITE" id="PS50056">
    <property type="entry name" value="TYR_PHOSPHATASE_2"/>
    <property type="match status" value="1"/>
</dbReference>
<dbReference type="InterPro" id="IPR029021">
    <property type="entry name" value="Prot-tyrosine_phosphatase-like"/>
</dbReference>
<dbReference type="Proteomes" id="UP000035265">
    <property type="component" value="Unassembled WGS sequence"/>
</dbReference>
<protein>
    <submittedName>
        <fullName evidence="4">Protein phosphatase</fullName>
    </submittedName>
</protein>
<dbReference type="GO" id="GO:0016791">
    <property type="term" value="F:phosphatase activity"/>
    <property type="evidence" value="ECO:0007669"/>
    <property type="project" value="UniProtKB-ARBA"/>
</dbReference>
<dbReference type="PATRIC" id="fig|264251.5.peg.953"/>
<dbReference type="SUPFAM" id="SSF52799">
    <property type="entry name" value="(Phosphotyrosine protein) phosphatases II"/>
    <property type="match status" value="1"/>
</dbReference>
<dbReference type="RefSeq" id="WP_047231942.1">
    <property type="nucleotide sequence ID" value="NZ_JNBQ01000003.1"/>
</dbReference>
<evidence type="ECO:0000256" key="1">
    <source>
        <dbReference type="ARBA" id="ARBA00022801"/>
    </source>
</evidence>
<comment type="caution">
    <text evidence="4">The sequence shown here is derived from an EMBL/GenBank/DDBJ whole genome shotgun (WGS) entry which is preliminary data.</text>
</comment>
<dbReference type="Pfam" id="PF22784">
    <property type="entry name" value="PTP-SAK"/>
    <property type="match status" value="1"/>
</dbReference>
<feature type="compositionally biased region" description="Basic and acidic residues" evidence="2">
    <location>
        <begin position="1"/>
        <end position="18"/>
    </location>
</feature>
<name>A0A0H2KUU6_9MICO</name>
<evidence type="ECO:0000256" key="2">
    <source>
        <dbReference type="SAM" id="MobiDB-lite"/>
    </source>
</evidence>
<proteinExistence type="predicted"/>